<protein>
    <submittedName>
        <fullName evidence="1">Uncharacterized protein</fullName>
    </submittedName>
</protein>
<gene>
    <name evidence="1" type="ORF">HED35_13235</name>
</gene>
<dbReference type="RefSeq" id="WP_167808098.1">
    <property type="nucleotide sequence ID" value="NZ_JAAVMB010000019.1"/>
</dbReference>
<accession>A0A7X6I4H9</accession>
<organism evidence="1 2">
    <name type="scientific">Vagococcus fluvialis</name>
    <dbReference type="NCBI Taxonomy" id="2738"/>
    <lineage>
        <taxon>Bacteria</taxon>
        <taxon>Bacillati</taxon>
        <taxon>Bacillota</taxon>
        <taxon>Bacilli</taxon>
        <taxon>Lactobacillales</taxon>
        <taxon>Enterococcaceae</taxon>
        <taxon>Vagococcus</taxon>
    </lineage>
</organism>
<name>A0A7X6I4H9_9ENTE</name>
<dbReference type="Gene3D" id="1.25.40.400">
    <property type="match status" value="1"/>
</dbReference>
<evidence type="ECO:0000313" key="2">
    <source>
        <dbReference type="Proteomes" id="UP000521358"/>
    </source>
</evidence>
<dbReference type="EMBL" id="JAAVMB010000019">
    <property type="protein sequence ID" value="NKC69054.1"/>
    <property type="molecule type" value="Genomic_DNA"/>
</dbReference>
<dbReference type="AlphaFoldDB" id="A0A7X6I4H9"/>
<evidence type="ECO:0000313" key="1">
    <source>
        <dbReference type="EMBL" id="NKC69054.1"/>
    </source>
</evidence>
<sequence>MNFIDGFRKELNISKNEIYKKNISRRQYESYTHNILEAPLKYVISISDEIGVNYQQIYAEYGIQPTTVSEIDKYRIKCISLISDNNWQQIVKELDYLERTSLHLKNSKYLNIWTVLRLHMYTPKLNIPSEYQRYKFSEKDLKIIESYYKKRKNLTNFLSTSDLQIFSNLVNFETPNFEPFQKIFDYVFSDTTKIKKYKPFYEHFLTCVVNFMYYSCKHENLSFADSLLKLYKEIETDFPSSNVGVDIKILINLFSDLLIFFKTKNDEYYASAIVYRNVLVDTNCKDALYICEDIFDDIINNKDKNVKNKYEFFISKREYQ</sequence>
<proteinExistence type="predicted"/>
<dbReference type="Proteomes" id="UP000521358">
    <property type="component" value="Unassembled WGS sequence"/>
</dbReference>
<reference evidence="1 2" key="1">
    <citation type="submission" date="2020-03" db="EMBL/GenBank/DDBJ databases">
        <title>Bacterial samples isolated from urine from healthy bovine heifers (Gyr breed).</title>
        <authorList>
            <person name="Giannattasio-Ferraz S."/>
            <person name="Maskeri L."/>
            <person name="Penido A."/>
            <person name="Barbosa-Stancioli E.F."/>
            <person name="Putonti C."/>
        </authorList>
    </citation>
    <scope>NUCLEOTIDE SEQUENCE [LARGE SCALE GENOMIC DNA]</scope>
    <source>
        <strain evidence="1 2">UFMG-H7</strain>
    </source>
</reference>
<comment type="caution">
    <text evidence="1">The sequence shown here is derived from an EMBL/GenBank/DDBJ whole genome shotgun (WGS) entry which is preliminary data.</text>
</comment>